<dbReference type="EMBL" id="JAMZMK010008697">
    <property type="protein sequence ID" value="KAI7738900.1"/>
    <property type="molecule type" value="Genomic_DNA"/>
</dbReference>
<comment type="caution">
    <text evidence="1">The sequence shown here is derived from an EMBL/GenBank/DDBJ whole genome shotgun (WGS) entry which is preliminary data.</text>
</comment>
<organism evidence="1 2">
    <name type="scientific">Ambrosia artemisiifolia</name>
    <name type="common">Common ragweed</name>
    <dbReference type="NCBI Taxonomy" id="4212"/>
    <lineage>
        <taxon>Eukaryota</taxon>
        <taxon>Viridiplantae</taxon>
        <taxon>Streptophyta</taxon>
        <taxon>Embryophyta</taxon>
        <taxon>Tracheophyta</taxon>
        <taxon>Spermatophyta</taxon>
        <taxon>Magnoliopsida</taxon>
        <taxon>eudicotyledons</taxon>
        <taxon>Gunneridae</taxon>
        <taxon>Pentapetalae</taxon>
        <taxon>asterids</taxon>
        <taxon>campanulids</taxon>
        <taxon>Asterales</taxon>
        <taxon>Asteraceae</taxon>
        <taxon>Asteroideae</taxon>
        <taxon>Heliantheae alliance</taxon>
        <taxon>Heliantheae</taxon>
        <taxon>Ambrosia</taxon>
    </lineage>
</organism>
<accession>A0AAD5CCM3</accession>
<feature type="non-terminal residue" evidence="1">
    <location>
        <position position="81"/>
    </location>
</feature>
<evidence type="ECO:0000313" key="2">
    <source>
        <dbReference type="Proteomes" id="UP001206925"/>
    </source>
</evidence>
<evidence type="ECO:0000313" key="1">
    <source>
        <dbReference type="EMBL" id="KAI7738900.1"/>
    </source>
</evidence>
<proteinExistence type="predicted"/>
<dbReference type="Proteomes" id="UP001206925">
    <property type="component" value="Unassembled WGS sequence"/>
</dbReference>
<protein>
    <submittedName>
        <fullName evidence="1">Uncharacterized protein</fullName>
    </submittedName>
</protein>
<sequence length="81" mass="8665">MDDWNIARSIVGPSITRGVTVEIPKVSWDDIGGLQNLKANTLAGPPNIFVSTLAYVQRCLSSGVLQAKAIQVSLSILVLDE</sequence>
<name>A0AAD5CCM3_AMBAR</name>
<reference evidence="1" key="1">
    <citation type="submission" date="2022-06" db="EMBL/GenBank/DDBJ databases">
        <title>Uncovering the hologenomic basis of an extraordinary plant invasion.</title>
        <authorList>
            <person name="Bieker V.C."/>
            <person name="Martin M.D."/>
            <person name="Gilbert T."/>
            <person name="Hodgins K."/>
            <person name="Battlay P."/>
            <person name="Petersen B."/>
            <person name="Wilson J."/>
        </authorList>
    </citation>
    <scope>NUCLEOTIDE SEQUENCE</scope>
    <source>
        <strain evidence="1">AA19_3_7</strain>
        <tissue evidence="1">Leaf</tissue>
    </source>
</reference>
<keyword evidence="2" id="KW-1185">Reference proteome</keyword>
<gene>
    <name evidence="1" type="ORF">M8C21_012588</name>
</gene>
<dbReference type="AlphaFoldDB" id="A0AAD5CCM3"/>